<dbReference type="Gene3D" id="6.10.140.1230">
    <property type="match status" value="1"/>
</dbReference>
<organism evidence="3 4">
    <name type="scientific">Hyalella azteca</name>
    <name type="common">Amphipod</name>
    <dbReference type="NCBI Taxonomy" id="294128"/>
    <lineage>
        <taxon>Eukaryota</taxon>
        <taxon>Metazoa</taxon>
        <taxon>Ecdysozoa</taxon>
        <taxon>Arthropoda</taxon>
        <taxon>Crustacea</taxon>
        <taxon>Multicrustacea</taxon>
        <taxon>Malacostraca</taxon>
        <taxon>Eumalacostraca</taxon>
        <taxon>Peracarida</taxon>
        <taxon>Amphipoda</taxon>
        <taxon>Senticaudata</taxon>
        <taxon>Talitrida</taxon>
        <taxon>Talitroidea</taxon>
        <taxon>Hyalellidae</taxon>
        <taxon>Hyalella</taxon>
    </lineage>
</organism>
<dbReference type="RefSeq" id="XP_018019959.1">
    <property type="nucleotide sequence ID" value="XM_018164470.2"/>
</dbReference>
<proteinExistence type="inferred from homology"/>
<comment type="similarity">
    <text evidence="1">Belongs to the SNF7 family.</text>
</comment>
<protein>
    <submittedName>
        <fullName evidence="4">Charged multivesicular body protein 2b isoform X1</fullName>
    </submittedName>
</protein>
<feature type="region of interest" description="Disordered" evidence="2">
    <location>
        <begin position="1"/>
        <end position="36"/>
    </location>
</feature>
<dbReference type="OMA" id="MEMSEEM"/>
<evidence type="ECO:0000256" key="1">
    <source>
        <dbReference type="ARBA" id="ARBA00006190"/>
    </source>
</evidence>
<dbReference type="OrthoDB" id="5594417at2759"/>
<accession>A0A8B7P1J2</accession>
<dbReference type="GeneID" id="108676396"/>
<feature type="compositionally biased region" description="Basic and acidic residues" evidence="2">
    <location>
        <begin position="9"/>
        <end position="23"/>
    </location>
</feature>
<dbReference type="Proteomes" id="UP000694843">
    <property type="component" value="Unplaced"/>
</dbReference>
<dbReference type="PANTHER" id="PTHR10476">
    <property type="entry name" value="CHARGED MULTIVESICULAR BODY PROTEIN"/>
    <property type="match status" value="1"/>
</dbReference>
<reference evidence="4" key="1">
    <citation type="submission" date="2025-08" db="UniProtKB">
        <authorList>
            <consortium name="RefSeq"/>
        </authorList>
    </citation>
    <scope>IDENTIFICATION</scope>
    <source>
        <tissue evidence="4">Whole organism</tissue>
    </source>
</reference>
<keyword evidence="3" id="KW-1185">Reference proteome</keyword>
<evidence type="ECO:0000256" key="2">
    <source>
        <dbReference type="SAM" id="MobiDB-lite"/>
    </source>
</evidence>
<evidence type="ECO:0000313" key="4">
    <source>
        <dbReference type="RefSeq" id="XP_018019959.1"/>
    </source>
</evidence>
<gene>
    <name evidence="4" type="primary">LOC108676396</name>
</gene>
<dbReference type="KEGG" id="hazt:108676396"/>
<name>A0A8B7P1J2_HYAAZ</name>
<dbReference type="Pfam" id="PF03357">
    <property type="entry name" value="Snf7"/>
    <property type="match status" value="1"/>
</dbReference>
<evidence type="ECO:0000313" key="3">
    <source>
        <dbReference type="Proteomes" id="UP000694843"/>
    </source>
</evidence>
<dbReference type="AlphaFoldDB" id="A0A8B7P1J2"/>
<sequence length="214" mass="23671">MSVFKKKPTMKEQMRTNERELRKAGTSVTRNRNELEREEKKLEAEIKKLAKTPGNQEALRVLAKQLVLVRKQKTRSYAAQSRITGISCQQKAMGANVKLAESMKSATSTMASMNKMMNPQAVAQDMRNFEKAAAQLNMTDEVVNDTLDDILNESGDEEEGDQIVQQVLEEIGIEMGSAVRGAPTPAAHLPGATKTSDVMTDDQLMESLAKLRAT</sequence>
<dbReference type="CTD" id="25978"/>
<dbReference type="InterPro" id="IPR005024">
    <property type="entry name" value="Snf7_fam"/>
</dbReference>
<dbReference type="GO" id="GO:0007034">
    <property type="term" value="P:vacuolar transport"/>
    <property type="evidence" value="ECO:0007669"/>
    <property type="project" value="InterPro"/>
</dbReference>